<dbReference type="Proteomes" id="UP001501479">
    <property type="component" value="Unassembled WGS sequence"/>
</dbReference>
<dbReference type="RefSeq" id="WP_298717119.1">
    <property type="nucleotide sequence ID" value="NZ_BAABDS010000039.1"/>
</dbReference>
<name>A0ABP7EEY3_9GAMM</name>
<dbReference type="PROSITE" id="PS51257">
    <property type="entry name" value="PROKAR_LIPOPROTEIN"/>
    <property type="match status" value="1"/>
</dbReference>
<dbReference type="EMBL" id="BAABDS010000039">
    <property type="protein sequence ID" value="GAA3718252.1"/>
    <property type="molecule type" value="Genomic_DNA"/>
</dbReference>
<dbReference type="InterPro" id="IPR025985">
    <property type="entry name" value="YnbE"/>
</dbReference>
<evidence type="ECO:0000313" key="1">
    <source>
        <dbReference type="EMBL" id="GAA3718252.1"/>
    </source>
</evidence>
<reference evidence="2" key="1">
    <citation type="journal article" date="2019" name="Int. J. Syst. Evol. Microbiol.">
        <title>The Global Catalogue of Microorganisms (GCM) 10K type strain sequencing project: providing services to taxonomists for standard genome sequencing and annotation.</title>
        <authorList>
            <consortium name="The Broad Institute Genomics Platform"/>
            <consortium name="The Broad Institute Genome Sequencing Center for Infectious Disease"/>
            <person name="Wu L."/>
            <person name="Ma J."/>
        </authorList>
    </citation>
    <scope>NUCLEOTIDE SEQUENCE [LARGE SCALE GENOMIC DNA]</scope>
    <source>
        <strain evidence="2">JCM 17329</strain>
    </source>
</reference>
<protein>
    <submittedName>
        <fullName evidence="1">YnbE family lipoprotein</fullName>
    </submittedName>
</protein>
<comment type="caution">
    <text evidence="1">The sequence shown here is derived from an EMBL/GenBank/DDBJ whole genome shotgun (WGS) entry which is preliminary data.</text>
</comment>
<keyword evidence="1" id="KW-0449">Lipoprotein</keyword>
<gene>
    <name evidence="1" type="ORF">GCM10022421_27920</name>
</gene>
<evidence type="ECO:0000313" key="2">
    <source>
        <dbReference type="Proteomes" id="UP001501479"/>
    </source>
</evidence>
<dbReference type="Pfam" id="PF13617">
    <property type="entry name" value="Lipoprotein_19"/>
    <property type="match status" value="1"/>
</dbReference>
<proteinExistence type="predicted"/>
<accession>A0ABP7EEY3</accession>
<sequence>MRKGTAMIGPLLQSLSLSLLLSACTPRVEVVVPDKPITVNLNVKVDHEIRVRVDRELEKLFEQEQDLF</sequence>
<keyword evidence="2" id="KW-1185">Reference proteome</keyword>
<organism evidence="1 2">
    <name type="scientific">Oceanisphaera sediminis</name>
    <dbReference type="NCBI Taxonomy" id="981381"/>
    <lineage>
        <taxon>Bacteria</taxon>
        <taxon>Pseudomonadati</taxon>
        <taxon>Pseudomonadota</taxon>
        <taxon>Gammaproteobacteria</taxon>
        <taxon>Aeromonadales</taxon>
        <taxon>Aeromonadaceae</taxon>
        <taxon>Oceanisphaera</taxon>
    </lineage>
</organism>